<keyword evidence="2" id="KW-0472">Membrane</keyword>
<evidence type="ECO:0000313" key="5">
    <source>
        <dbReference type="Proteomes" id="UP000005867"/>
    </source>
</evidence>
<dbReference type="Gene3D" id="3.30.870.10">
    <property type="entry name" value="Endonuclease Chain A"/>
    <property type="match status" value="2"/>
</dbReference>
<dbReference type="BioCyc" id="PSP1104324:GJSN-2537-MONOMER"/>
<name>G7VDJ8_9CREN</name>
<keyword evidence="2" id="KW-0812">Transmembrane</keyword>
<dbReference type="AlphaFoldDB" id="G7VDJ8"/>
<evidence type="ECO:0000313" key="4">
    <source>
        <dbReference type="EMBL" id="AET33977.1"/>
    </source>
</evidence>
<dbReference type="Proteomes" id="UP000005867">
    <property type="component" value="Chromosome"/>
</dbReference>
<dbReference type="HOGENOM" id="CLU_066800_0_0_2"/>
<dbReference type="GO" id="GO:0032049">
    <property type="term" value="P:cardiolipin biosynthetic process"/>
    <property type="evidence" value="ECO:0007669"/>
    <property type="project" value="UniProtKB-ARBA"/>
</dbReference>
<dbReference type="GO" id="GO:0030572">
    <property type="term" value="F:phosphatidyltransferase activity"/>
    <property type="evidence" value="ECO:0007669"/>
    <property type="project" value="UniProtKB-ARBA"/>
</dbReference>
<keyword evidence="4" id="KW-0378">Hydrolase</keyword>
<feature type="region of interest" description="Disordered" evidence="1">
    <location>
        <begin position="295"/>
        <end position="327"/>
    </location>
</feature>
<dbReference type="Pfam" id="PF13091">
    <property type="entry name" value="PLDc_2"/>
    <property type="match status" value="1"/>
</dbReference>
<dbReference type="KEGG" id="pyr:P186_2593"/>
<dbReference type="PANTHER" id="PTHR21248">
    <property type="entry name" value="CARDIOLIPIN SYNTHASE"/>
    <property type="match status" value="1"/>
</dbReference>
<dbReference type="PROSITE" id="PS50035">
    <property type="entry name" value="PLD"/>
    <property type="match status" value="1"/>
</dbReference>
<keyword evidence="5" id="KW-1185">Reference proteome</keyword>
<gene>
    <name evidence="4" type="ORF">P186_2593</name>
</gene>
<feature type="compositionally biased region" description="Low complexity" evidence="1">
    <location>
        <begin position="296"/>
        <end position="327"/>
    </location>
</feature>
<dbReference type="STRING" id="1104324.P186_2593"/>
<keyword evidence="4" id="KW-0540">Nuclease</keyword>
<dbReference type="SMART" id="SM00155">
    <property type="entry name" value="PLDc"/>
    <property type="match status" value="2"/>
</dbReference>
<dbReference type="PANTHER" id="PTHR21248:SF22">
    <property type="entry name" value="PHOSPHOLIPASE D"/>
    <property type="match status" value="1"/>
</dbReference>
<feature type="domain" description="PLD phosphodiesterase" evidence="3">
    <location>
        <begin position="114"/>
        <end position="136"/>
    </location>
</feature>
<dbReference type="eggNOG" id="arCOG02041">
    <property type="taxonomic scope" value="Archaea"/>
</dbReference>
<dbReference type="InterPro" id="IPR025202">
    <property type="entry name" value="PLD-like_dom"/>
</dbReference>
<protein>
    <submittedName>
        <fullName evidence="4">DNA endonuclease, conjectural</fullName>
    </submittedName>
</protein>
<dbReference type="InterPro" id="IPR001736">
    <property type="entry name" value="PLipase_D/transphosphatidylase"/>
</dbReference>
<reference evidence="4 5" key="1">
    <citation type="journal article" date="2012" name="J. Bacteriol.">
        <title>Complete genome sequence of strain 1860, a crenarchaeon of the genus pyrobaculum able to grow with various electron acceptors.</title>
        <authorList>
            <person name="Mardanov A.V."/>
            <person name="Gumerov V.M."/>
            <person name="Slobodkina G.B."/>
            <person name="Beletsky A.V."/>
            <person name="Bonch-Osmolovskaya E.A."/>
            <person name="Ravin N.V."/>
            <person name="Skryabin K.G."/>
        </authorList>
    </citation>
    <scope>NUCLEOTIDE SEQUENCE [LARGE SCALE GENOMIC DNA]</scope>
    <source>
        <strain evidence="4 5">1860</strain>
    </source>
</reference>
<dbReference type="GeneID" id="11594194"/>
<dbReference type="OrthoDB" id="42630at2157"/>
<dbReference type="SUPFAM" id="SSF56024">
    <property type="entry name" value="Phospholipase D/nuclease"/>
    <property type="match status" value="2"/>
</dbReference>
<organism evidence="4 5">
    <name type="scientific">Pyrobaculum ferrireducens</name>
    <dbReference type="NCBI Taxonomy" id="1104324"/>
    <lineage>
        <taxon>Archaea</taxon>
        <taxon>Thermoproteota</taxon>
        <taxon>Thermoprotei</taxon>
        <taxon>Thermoproteales</taxon>
        <taxon>Thermoproteaceae</taxon>
        <taxon>Pyrobaculum</taxon>
    </lineage>
</organism>
<dbReference type="RefSeq" id="WP_014289802.1">
    <property type="nucleotide sequence ID" value="NC_016645.1"/>
</dbReference>
<keyword evidence="2" id="KW-1133">Transmembrane helix</keyword>
<dbReference type="EMBL" id="CP003098">
    <property type="protein sequence ID" value="AET33977.1"/>
    <property type="molecule type" value="Genomic_DNA"/>
</dbReference>
<keyword evidence="4" id="KW-0255">Endonuclease</keyword>
<sequence length="362" mass="39750">MRFLTLALLAALIALAVSPIRLEVDSVLVSPINTTKIVDYVKGAKQAVYVEVYVLTYRPLADALVEAARRGVDVYVVLSAKVYGGVPQQAKELASYMESNGVKVRWNGDFPNVHTKLYVIDNKTVIIGNINPTASGFSRNKGVMLVIHNATLARQLTTIILNDYRGVYPRYRYPGVLVSPINSQDGLEWILSQPGELYIAMEQIYTDSGLVPLILRHPTYYAVVARTDADINTAVDEDIVAKIIVVGDYVYVGSINIGYYSIQRNREVGLLIHNPQLAQRLKALVLQWYREAGGKPPATTQTATTPATAPATRTQPTTTAATQPTTNTAAARGGGYGLHILIWVVIIIAAVLFVLWMNRKRP</sequence>
<evidence type="ECO:0000256" key="1">
    <source>
        <dbReference type="SAM" id="MobiDB-lite"/>
    </source>
</evidence>
<evidence type="ECO:0000259" key="3">
    <source>
        <dbReference type="PROSITE" id="PS50035"/>
    </source>
</evidence>
<feature type="transmembrane region" description="Helical" evidence="2">
    <location>
        <begin position="336"/>
        <end position="356"/>
    </location>
</feature>
<proteinExistence type="predicted"/>
<accession>G7VDJ8</accession>
<evidence type="ECO:0000256" key="2">
    <source>
        <dbReference type="SAM" id="Phobius"/>
    </source>
</evidence>
<dbReference type="GO" id="GO:0004519">
    <property type="term" value="F:endonuclease activity"/>
    <property type="evidence" value="ECO:0007669"/>
    <property type="project" value="UniProtKB-KW"/>
</dbReference>